<dbReference type="Proteomes" id="UP000515908">
    <property type="component" value="Chromosome 01"/>
</dbReference>
<feature type="transmembrane region" description="Helical" evidence="1">
    <location>
        <begin position="224"/>
        <end position="250"/>
    </location>
</feature>
<dbReference type="InterPro" id="IPR009944">
    <property type="entry name" value="Amastin"/>
</dbReference>
<evidence type="ECO:0000256" key="1">
    <source>
        <dbReference type="SAM" id="Phobius"/>
    </source>
</evidence>
<accession>A0A7G2BZQ6</accession>
<name>A0A7G2BZQ6_9TRYP</name>
<feature type="transmembrane region" description="Helical" evidence="1">
    <location>
        <begin position="36"/>
        <end position="58"/>
    </location>
</feature>
<keyword evidence="1" id="KW-0472">Membrane</keyword>
<dbReference type="Pfam" id="PF07344">
    <property type="entry name" value="Amastin"/>
    <property type="match status" value="1"/>
</dbReference>
<feature type="transmembrane region" description="Helical" evidence="1">
    <location>
        <begin position="115"/>
        <end position="137"/>
    </location>
</feature>
<dbReference type="PANTHER" id="PTHR33297">
    <property type="entry name" value="AMASTIN-LIKE SURFACE PROTEIN-LIKE PROTEIN-RELATED"/>
    <property type="match status" value="1"/>
</dbReference>
<proteinExistence type="predicted"/>
<organism evidence="2 3">
    <name type="scientific">Angomonas deanei</name>
    <dbReference type="NCBI Taxonomy" id="59799"/>
    <lineage>
        <taxon>Eukaryota</taxon>
        <taxon>Discoba</taxon>
        <taxon>Euglenozoa</taxon>
        <taxon>Kinetoplastea</taxon>
        <taxon>Metakinetoplastina</taxon>
        <taxon>Trypanosomatida</taxon>
        <taxon>Trypanosomatidae</taxon>
        <taxon>Strigomonadinae</taxon>
        <taxon>Angomonas</taxon>
    </lineage>
</organism>
<keyword evidence="1" id="KW-0812">Transmembrane</keyword>
<feature type="transmembrane region" description="Helical" evidence="1">
    <location>
        <begin position="143"/>
        <end position="165"/>
    </location>
</feature>
<keyword evidence="3" id="KW-1185">Reference proteome</keyword>
<dbReference type="AlphaFoldDB" id="A0A7G2BZQ6"/>
<protein>
    <submittedName>
        <fullName evidence="2">Amastin surface glycoprotein, putative</fullName>
    </submittedName>
</protein>
<dbReference type="EMBL" id="LR877145">
    <property type="protein sequence ID" value="CAD2213018.1"/>
    <property type="molecule type" value="Genomic_DNA"/>
</dbReference>
<dbReference type="PANTHER" id="PTHR33297:SF4">
    <property type="entry name" value="AMASTIN"/>
    <property type="match status" value="1"/>
</dbReference>
<keyword evidence="1" id="KW-1133">Transmembrane helix</keyword>
<sequence length="252" mass="27532">MSVYSYYDDVHTAYNPTAPAQTTLPMKKQRSSQRKYAPIVFCVLQFIILLFSILGICFDQYKTTKLLDEYGIGCISYWSVKEPGQNCISGKSMGASPAVLTALCKKREGMFKAGAGSGVTAVVLVFFGLVVGCLVAFTHAHDLRFVCVGINVLAFIFLCVAWALIASMYNKGEETQPDVLDMMRRLDITESTDGLGLNVYLPALCGAFKDLNNMQEAKEMGQKAIGYGSGFALLIVAWVLVIINSIVALLPF</sequence>
<dbReference type="VEuPathDB" id="TriTrypDB:ADEAN_000045400"/>
<gene>
    <name evidence="2" type="ORF">ADEAN_000045400</name>
</gene>
<evidence type="ECO:0000313" key="3">
    <source>
        <dbReference type="Proteomes" id="UP000515908"/>
    </source>
</evidence>
<evidence type="ECO:0000313" key="2">
    <source>
        <dbReference type="EMBL" id="CAD2213018.1"/>
    </source>
</evidence>
<reference evidence="2 3" key="1">
    <citation type="submission" date="2020-08" db="EMBL/GenBank/DDBJ databases">
        <authorList>
            <person name="Newling K."/>
            <person name="Davey J."/>
            <person name="Forrester S."/>
        </authorList>
    </citation>
    <scope>NUCLEOTIDE SEQUENCE [LARGE SCALE GENOMIC DNA]</scope>
    <source>
        <strain evidence="3">Crithidia deanei Carvalho (ATCC PRA-265)</strain>
    </source>
</reference>